<dbReference type="InterPro" id="IPR011009">
    <property type="entry name" value="Kinase-like_dom_sf"/>
</dbReference>
<dbReference type="Pfam" id="PF01636">
    <property type="entry name" value="APH"/>
    <property type="match status" value="1"/>
</dbReference>
<reference evidence="3" key="1">
    <citation type="journal article" date="2019" name="Int. J. Syst. Evol. Microbiol.">
        <title>The Global Catalogue of Microorganisms (GCM) 10K type strain sequencing project: providing services to taxonomists for standard genome sequencing and annotation.</title>
        <authorList>
            <consortium name="The Broad Institute Genomics Platform"/>
            <consortium name="The Broad Institute Genome Sequencing Center for Infectious Disease"/>
            <person name="Wu L."/>
            <person name="Ma J."/>
        </authorList>
    </citation>
    <scope>NUCLEOTIDE SEQUENCE [LARGE SCALE GENOMIC DNA]</scope>
    <source>
        <strain evidence="3">DFY41</strain>
    </source>
</reference>
<keyword evidence="3" id="KW-1185">Reference proteome</keyword>
<dbReference type="Gene3D" id="3.90.1200.10">
    <property type="match status" value="1"/>
</dbReference>
<proteinExistence type="predicted"/>
<dbReference type="Proteomes" id="UP001596087">
    <property type="component" value="Unassembled WGS sequence"/>
</dbReference>
<feature type="domain" description="Aminoglycoside phosphotransferase" evidence="1">
    <location>
        <begin position="208"/>
        <end position="387"/>
    </location>
</feature>
<name>A0ABW0BIW2_9ACTN</name>
<gene>
    <name evidence="2" type="ORF">ACFPGP_11090</name>
</gene>
<evidence type="ECO:0000313" key="3">
    <source>
        <dbReference type="Proteomes" id="UP001596087"/>
    </source>
</evidence>
<dbReference type="SUPFAM" id="SSF56112">
    <property type="entry name" value="Protein kinase-like (PK-like)"/>
    <property type="match status" value="1"/>
</dbReference>
<dbReference type="RefSeq" id="WP_378590041.1">
    <property type="nucleotide sequence ID" value="NZ_JBHSKD010000009.1"/>
</dbReference>
<accession>A0ABW0BIW2</accession>
<protein>
    <submittedName>
        <fullName evidence="2">Phosphotransferase family protein</fullName>
    </submittedName>
</protein>
<organism evidence="2 3">
    <name type="scientific">Nocardioides taihuensis</name>
    <dbReference type="NCBI Taxonomy" id="1835606"/>
    <lineage>
        <taxon>Bacteria</taxon>
        <taxon>Bacillati</taxon>
        <taxon>Actinomycetota</taxon>
        <taxon>Actinomycetes</taxon>
        <taxon>Propionibacteriales</taxon>
        <taxon>Nocardioidaceae</taxon>
        <taxon>Nocardioides</taxon>
    </lineage>
</organism>
<dbReference type="EMBL" id="JBHSKD010000009">
    <property type="protein sequence ID" value="MFC5177220.1"/>
    <property type="molecule type" value="Genomic_DNA"/>
</dbReference>
<evidence type="ECO:0000259" key="1">
    <source>
        <dbReference type="Pfam" id="PF01636"/>
    </source>
</evidence>
<comment type="caution">
    <text evidence="2">The sequence shown here is derived from an EMBL/GenBank/DDBJ whole genome shotgun (WGS) entry which is preliminary data.</text>
</comment>
<sequence>MQQRHHRVALLDEQRGAVLVVPDGEGGWRLPRHPERWADHPDLVAAAGAAAATAYLEVPPHREEDGTITNVLVGDGTSALPDAEWWPLADLGGAGVSEAALARVTALLAERAALRAGAPLPDDGRPSWYLPGWRDDVEAWVDAVGEEHGFARRGAPEAMKIWMLSAVLRFPVERDGKPADLWFKATCEGFRTEPALTRAVAGLAPDLVPTIVGVDAARAWLLMEPLPADQDARPDRAPAVARALARLQLDARGANAALLLSGAPDRGLTGTLAGLRACIHDSVEADAMGEELRHEAAESEEWLADRLRELWAWGLPDTLSHGDLHLGNVAWDGERPVFYDWTDTCLTHPFFDARHLADSAADECADDADKEAARAAVWEAYAEAWRAAYPDLDLDAVWAQVRLAEAVFQMISYENIARAQTPDTRWELSGVVTRTLATLCRMRREALAG</sequence>
<dbReference type="InterPro" id="IPR002575">
    <property type="entry name" value="Aminoglycoside_PTrfase"/>
</dbReference>
<evidence type="ECO:0000313" key="2">
    <source>
        <dbReference type="EMBL" id="MFC5177220.1"/>
    </source>
</evidence>